<feature type="transmembrane region" description="Helical" evidence="1">
    <location>
        <begin position="218"/>
        <end position="239"/>
    </location>
</feature>
<feature type="transmembrane region" description="Helical" evidence="1">
    <location>
        <begin position="192"/>
        <end position="211"/>
    </location>
</feature>
<feature type="transmembrane region" description="Helical" evidence="1">
    <location>
        <begin position="158"/>
        <end position="180"/>
    </location>
</feature>
<keyword evidence="1" id="KW-0812">Transmembrane</keyword>
<dbReference type="OrthoDB" id="4304897at2"/>
<name>A0A437PAQ9_9ACTN</name>
<feature type="transmembrane region" description="Helical" evidence="1">
    <location>
        <begin position="259"/>
        <end position="277"/>
    </location>
</feature>
<dbReference type="RefSeq" id="WP_127831570.1">
    <property type="nucleotide sequence ID" value="NZ_RZYA01000018.1"/>
</dbReference>
<feature type="domain" description="Putative zinc-finger" evidence="2">
    <location>
        <begin position="14"/>
        <end position="38"/>
    </location>
</feature>
<sequence length="287" mass="29183">MSDWHVNASTAERYVDGTLAEPDCWSVERHVEGCAPCAGRVSRAVGAGPAGVLLGDVRASLLARVQGETLAPAQGRLPTRLWWAVGPALRGAWALALVVVAAGAVGLARGADFAGARSLLLALAPVIPVAGVAVSYGRHTDPLHEIAASTPRGGLRLLLMRTVAVLAVSLPVLAVAGLLLPGTSVTAPGPATWLLPGLALTLAALALGGYVGSRTAAALVGGGWLLAVALPCLGGSAPAQTLAERLGEQLSLYLDGQTAQTSWAAALVLCAAVVAVRRNVYDHWETM</sequence>
<dbReference type="AlphaFoldDB" id="A0A437PAQ9"/>
<evidence type="ECO:0000256" key="1">
    <source>
        <dbReference type="SAM" id="Phobius"/>
    </source>
</evidence>
<keyword evidence="1" id="KW-1133">Transmembrane helix</keyword>
<feature type="transmembrane region" description="Helical" evidence="1">
    <location>
        <begin position="119"/>
        <end position="137"/>
    </location>
</feature>
<evidence type="ECO:0000313" key="4">
    <source>
        <dbReference type="Proteomes" id="UP000283128"/>
    </source>
</evidence>
<gene>
    <name evidence="3" type="ORF">EOT10_30380</name>
</gene>
<evidence type="ECO:0000313" key="3">
    <source>
        <dbReference type="EMBL" id="RVU19291.1"/>
    </source>
</evidence>
<evidence type="ECO:0000259" key="2">
    <source>
        <dbReference type="Pfam" id="PF13490"/>
    </source>
</evidence>
<protein>
    <submittedName>
        <fullName evidence="3">Zf-HC2 domain-containing protein</fullName>
    </submittedName>
</protein>
<proteinExistence type="predicted"/>
<keyword evidence="1" id="KW-0472">Membrane</keyword>
<reference evidence="3 4" key="1">
    <citation type="submission" date="2019-01" db="EMBL/GenBank/DDBJ databases">
        <title>Genome sequences of Streptomyces and Rhizobium isolates collected from root and soil.</title>
        <authorList>
            <person name="Chhettri S."/>
            <person name="Sevigny J.L."/>
            <person name="Sen A."/>
            <person name="Ennis N."/>
            <person name="Tisa L."/>
        </authorList>
    </citation>
    <scope>NUCLEOTIDE SEQUENCE [LARGE SCALE GENOMIC DNA]</scope>
    <source>
        <strain evidence="3 4">San01</strain>
    </source>
</reference>
<dbReference type="Proteomes" id="UP000283128">
    <property type="component" value="Unassembled WGS sequence"/>
</dbReference>
<feature type="transmembrane region" description="Helical" evidence="1">
    <location>
        <begin position="81"/>
        <end position="107"/>
    </location>
</feature>
<dbReference type="InterPro" id="IPR027383">
    <property type="entry name" value="Znf_put"/>
</dbReference>
<keyword evidence="4" id="KW-1185">Reference proteome</keyword>
<dbReference type="EMBL" id="RZYA01000018">
    <property type="protein sequence ID" value="RVU19291.1"/>
    <property type="molecule type" value="Genomic_DNA"/>
</dbReference>
<comment type="caution">
    <text evidence="3">The sequence shown here is derived from an EMBL/GenBank/DDBJ whole genome shotgun (WGS) entry which is preliminary data.</text>
</comment>
<accession>A0A437PAQ9</accession>
<organism evidence="3 4">
    <name type="scientific">Streptomyces antnestii</name>
    <dbReference type="NCBI Taxonomy" id="2494256"/>
    <lineage>
        <taxon>Bacteria</taxon>
        <taxon>Bacillati</taxon>
        <taxon>Actinomycetota</taxon>
        <taxon>Actinomycetes</taxon>
        <taxon>Kitasatosporales</taxon>
        <taxon>Streptomycetaceae</taxon>
        <taxon>Streptomyces</taxon>
    </lineage>
</organism>
<dbReference type="Pfam" id="PF13490">
    <property type="entry name" value="zf-HC2"/>
    <property type="match status" value="1"/>
</dbReference>